<sequence>MRLILLSIALLCSQLSRGQAAQPAADVLLLVNGDEIPGQVLAVSSSSISYRPPGRPDTLRLATDAVFLIRFANGTREVLHPQWPAQPGPTAPPGPDSLAGLSSAQRRTLGLRDARRCYTSRSSFWISAGAALQGGPLLGFIAPAVITAHPVPDARLRAPSPTRLADPSYRTAYQQQARHTRRDRAWGGYALGTAAWLLLISLAFNTQ</sequence>
<evidence type="ECO:0000256" key="3">
    <source>
        <dbReference type="SAM" id="SignalP"/>
    </source>
</evidence>
<feature type="region of interest" description="Disordered" evidence="1">
    <location>
        <begin position="80"/>
        <end position="101"/>
    </location>
</feature>
<feature type="compositionally biased region" description="Pro residues" evidence="1">
    <location>
        <begin position="84"/>
        <end position="95"/>
    </location>
</feature>
<gene>
    <name evidence="4" type="ORF">Q5H93_10565</name>
</gene>
<proteinExistence type="predicted"/>
<keyword evidence="2" id="KW-1133">Transmembrane helix</keyword>
<dbReference type="EMBL" id="JAUQSY010000006">
    <property type="protein sequence ID" value="MDO7875175.1"/>
    <property type="molecule type" value="Genomic_DNA"/>
</dbReference>
<keyword evidence="2" id="KW-0812">Transmembrane</keyword>
<feature type="chain" id="PRO_5047335482" evidence="3">
    <location>
        <begin position="21"/>
        <end position="207"/>
    </location>
</feature>
<reference evidence="4" key="1">
    <citation type="submission" date="2023-07" db="EMBL/GenBank/DDBJ databases">
        <authorList>
            <person name="Kim M.K."/>
        </authorList>
    </citation>
    <scope>NUCLEOTIDE SEQUENCE</scope>
    <source>
        <strain evidence="4">ASUV-10-1</strain>
    </source>
</reference>
<name>A0ABT9BA83_9BACT</name>
<dbReference type="Proteomes" id="UP001176429">
    <property type="component" value="Unassembled WGS sequence"/>
</dbReference>
<dbReference type="RefSeq" id="WP_305006493.1">
    <property type="nucleotide sequence ID" value="NZ_JAUQSY010000006.1"/>
</dbReference>
<evidence type="ECO:0000313" key="5">
    <source>
        <dbReference type="Proteomes" id="UP001176429"/>
    </source>
</evidence>
<protein>
    <submittedName>
        <fullName evidence="4">Uncharacterized protein</fullName>
    </submittedName>
</protein>
<feature type="signal peptide" evidence="3">
    <location>
        <begin position="1"/>
        <end position="20"/>
    </location>
</feature>
<keyword evidence="3" id="KW-0732">Signal</keyword>
<organism evidence="4 5">
    <name type="scientific">Hymenobacter aranciens</name>
    <dbReference type="NCBI Taxonomy" id="3063996"/>
    <lineage>
        <taxon>Bacteria</taxon>
        <taxon>Pseudomonadati</taxon>
        <taxon>Bacteroidota</taxon>
        <taxon>Cytophagia</taxon>
        <taxon>Cytophagales</taxon>
        <taxon>Hymenobacteraceae</taxon>
        <taxon>Hymenobacter</taxon>
    </lineage>
</organism>
<accession>A0ABT9BA83</accession>
<comment type="caution">
    <text evidence="4">The sequence shown here is derived from an EMBL/GenBank/DDBJ whole genome shotgun (WGS) entry which is preliminary data.</text>
</comment>
<keyword evidence="5" id="KW-1185">Reference proteome</keyword>
<feature type="transmembrane region" description="Helical" evidence="2">
    <location>
        <begin position="186"/>
        <end position="204"/>
    </location>
</feature>
<evidence type="ECO:0000313" key="4">
    <source>
        <dbReference type="EMBL" id="MDO7875175.1"/>
    </source>
</evidence>
<evidence type="ECO:0000256" key="1">
    <source>
        <dbReference type="SAM" id="MobiDB-lite"/>
    </source>
</evidence>
<evidence type="ECO:0000256" key="2">
    <source>
        <dbReference type="SAM" id="Phobius"/>
    </source>
</evidence>
<keyword evidence="2" id="KW-0472">Membrane</keyword>